<sequence length="74" mass="8467">MVADKLIFRSIRPAVFHPTTQIDPTNFLGPRLAGDEYEENGEEEKDSAHLMEILLLCFRNASPLFLGFWKNPAF</sequence>
<proteinExistence type="predicted"/>
<reference evidence="1 2" key="1">
    <citation type="submission" date="2018-02" db="EMBL/GenBank/DDBJ databases">
        <title>Novel Leptospira species isolated from soil and water in Japan.</title>
        <authorList>
            <person name="Nakao R."/>
            <person name="Masuzawa T."/>
        </authorList>
    </citation>
    <scope>NUCLEOTIDE SEQUENCE [LARGE SCALE GENOMIC DNA]</scope>
    <source>
        <strain evidence="1 2">YH101</strain>
    </source>
</reference>
<comment type="caution">
    <text evidence="1">The sequence shown here is derived from an EMBL/GenBank/DDBJ whole genome shotgun (WGS) entry which is preliminary data.</text>
</comment>
<dbReference type="Proteomes" id="UP000245133">
    <property type="component" value="Unassembled WGS sequence"/>
</dbReference>
<protein>
    <submittedName>
        <fullName evidence="1">Uncharacterized protein</fullName>
    </submittedName>
</protein>
<evidence type="ECO:0000313" key="1">
    <source>
        <dbReference type="EMBL" id="GBF50896.1"/>
    </source>
</evidence>
<name>A0A2P2E260_9LEPT</name>
<gene>
    <name evidence="1" type="ORF">LPTSP4_24230</name>
</gene>
<dbReference type="AlphaFoldDB" id="A0A2P2E260"/>
<accession>A0A2P2E260</accession>
<organism evidence="1 2">
    <name type="scientific">Leptospira ryugenii</name>
    <dbReference type="NCBI Taxonomy" id="1917863"/>
    <lineage>
        <taxon>Bacteria</taxon>
        <taxon>Pseudomonadati</taxon>
        <taxon>Spirochaetota</taxon>
        <taxon>Spirochaetia</taxon>
        <taxon>Leptospirales</taxon>
        <taxon>Leptospiraceae</taxon>
        <taxon>Leptospira</taxon>
    </lineage>
</organism>
<dbReference type="EMBL" id="BFBB01000007">
    <property type="protein sequence ID" value="GBF50896.1"/>
    <property type="molecule type" value="Genomic_DNA"/>
</dbReference>
<evidence type="ECO:0000313" key="2">
    <source>
        <dbReference type="Proteomes" id="UP000245133"/>
    </source>
</evidence>
<keyword evidence="2" id="KW-1185">Reference proteome</keyword>